<evidence type="ECO:0000256" key="9">
    <source>
        <dbReference type="ARBA" id="ARBA00045885"/>
    </source>
</evidence>
<sequence length="755" mass="84755">MWLMFYKLLNRTHIMSKLQNGQLSTIIINQSRRPLVTLVASEIALIYRELVAYPTPTQGEILPSEDGQTLIVQSSWSQRDVDRKDKTTLLRWHTISSQTGQGVSKTGPQEVKNESWNKLSPSGKLRAVVRTQKDKKNEDKQYLEIFDTTRKLKTINVLALEKHGKIIDNDGQFGSFEWSVSEGHILYVAEKKKVNTAGFFDPKFLKEYGGNGDQDEDVGKLNGDVKRGDEFVHVENWGEQFTERVCPVICVLDIDTSTVSILENLPEGVSPGQALWAPDDAGVVVCAWDHEPYRLGLKFCFQRKSCLYYLDIQKNSFEALSEDGRAVRCPRFSPDLSKLVYLDMPVGGAHNQCARLVQIHWPSRQRKVVIDQVDYAPAPEFPGIYTSVVNRHVWFDDSVHLALGTSWRSDSAVIVVNTETGKIQQVLAGDKKGSLTLLSVRGRYLLVSSSTLNQPFHLLVGRIPNLEDVSTGVWSYLDDIPETFDWLTWQVIHHKPTPERVHTQFDGIDYESILCLPARTEQELPPIIVFLHGGPNTSFDTSFNIATASFIRCGYAVLMVNYRGSTGFGQNSILSLTGSIGTQDVRDVESALLEVLAKGVADGNRILAYGGSHGGFLGTHLIGQYPDTFKAAAIRNPVVNLVSMFSTSDIHDWIFAQTGLDFDFQSLADDKHLNYLWKCSPLSYVNQVKTPLFIMLGLDDKRVPPSQGLEYVRAMKSRHIPVRLQSYPGNNHSIDEVEAEADCFVNTVLWFNTHI</sequence>
<evidence type="ECO:0000259" key="12">
    <source>
        <dbReference type="Pfam" id="PF19283"/>
    </source>
</evidence>
<feature type="domain" description="Peptidase S9 prolyl oligopeptidase catalytic" evidence="11">
    <location>
        <begin position="543"/>
        <end position="754"/>
    </location>
</feature>
<accession>A0A0B7B1N3</accession>
<evidence type="ECO:0000256" key="3">
    <source>
        <dbReference type="ARBA" id="ARBA00005228"/>
    </source>
</evidence>
<feature type="domain" description="Acylamino-acid-releasing enzyme N-terminal" evidence="12">
    <location>
        <begin position="46"/>
        <end position="478"/>
    </location>
</feature>
<keyword evidence="8" id="KW-0007">Acetylation</keyword>
<organism evidence="13">
    <name type="scientific">Arion vulgaris</name>
    <dbReference type="NCBI Taxonomy" id="1028688"/>
    <lineage>
        <taxon>Eukaryota</taxon>
        <taxon>Metazoa</taxon>
        <taxon>Spiralia</taxon>
        <taxon>Lophotrochozoa</taxon>
        <taxon>Mollusca</taxon>
        <taxon>Gastropoda</taxon>
        <taxon>Heterobranchia</taxon>
        <taxon>Euthyneura</taxon>
        <taxon>Panpulmonata</taxon>
        <taxon>Eupulmonata</taxon>
        <taxon>Stylommatophora</taxon>
        <taxon>Helicina</taxon>
        <taxon>Arionoidea</taxon>
        <taxon>Arionidae</taxon>
        <taxon>Arion</taxon>
    </lineage>
</organism>
<comment type="function">
    <text evidence="9">This enzyme catalyzes the hydrolysis of the N-terminal peptide bond of an N-acetylated peptide to generate an N-acetylated amino acid and a peptide with a free N-terminus. It preferentially cleaves off Ac-Ala, Ac-Met and Ac-Ser. Also, involved in the degradation of oxidized and glycated proteins.</text>
</comment>
<dbReference type="FunFam" id="3.40.50.1820:FF:000043">
    <property type="entry name" value="acylamino-acid-releasing enzyme"/>
    <property type="match status" value="1"/>
</dbReference>
<evidence type="ECO:0000256" key="7">
    <source>
        <dbReference type="ARBA" id="ARBA00022801"/>
    </source>
</evidence>
<comment type="similarity">
    <text evidence="4">Belongs to the peptidase S9C family.</text>
</comment>
<evidence type="ECO:0000256" key="6">
    <source>
        <dbReference type="ARBA" id="ARBA00022490"/>
    </source>
</evidence>
<evidence type="ECO:0000259" key="11">
    <source>
        <dbReference type="Pfam" id="PF00326"/>
    </source>
</evidence>
<dbReference type="Pfam" id="PF00326">
    <property type="entry name" value="Peptidase_S9"/>
    <property type="match status" value="1"/>
</dbReference>
<reference evidence="13" key="1">
    <citation type="submission" date="2014-12" db="EMBL/GenBank/DDBJ databases">
        <title>Insight into the proteome of Arion vulgaris.</title>
        <authorList>
            <person name="Aradska J."/>
            <person name="Bulat T."/>
            <person name="Smidak R."/>
            <person name="Sarate P."/>
            <person name="Gangsoo J."/>
            <person name="Sialana F."/>
            <person name="Bilban M."/>
            <person name="Lubec G."/>
        </authorList>
    </citation>
    <scope>NUCLEOTIDE SEQUENCE</scope>
    <source>
        <tissue evidence="13">Skin</tissue>
    </source>
</reference>
<dbReference type="SUPFAM" id="SSF82171">
    <property type="entry name" value="DPP6 N-terminal domain-like"/>
    <property type="match status" value="1"/>
</dbReference>
<keyword evidence="6" id="KW-0963">Cytoplasm</keyword>
<evidence type="ECO:0000256" key="5">
    <source>
        <dbReference type="ARBA" id="ARBA00011881"/>
    </source>
</evidence>
<proteinExistence type="inferred from homology"/>
<dbReference type="PANTHER" id="PTHR42776">
    <property type="entry name" value="SERINE PEPTIDASE S9 FAMILY MEMBER"/>
    <property type="match status" value="1"/>
</dbReference>
<dbReference type="SUPFAM" id="SSF53474">
    <property type="entry name" value="alpha/beta-Hydrolases"/>
    <property type="match status" value="1"/>
</dbReference>
<dbReference type="EMBL" id="HACG01039359">
    <property type="protein sequence ID" value="CEK86224.1"/>
    <property type="molecule type" value="Transcribed_RNA"/>
</dbReference>
<dbReference type="GO" id="GO:0006508">
    <property type="term" value="P:proteolysis"/>
    <property type="evidence" value="ECO:0007669"/>
    <property type="project" value="UniProtKB-KW"/>
</dbReference>
<gene>
    <name evidence="13" type="primary">ORF152620</name>
    <name evidence="14" type="synonym">ORF152627</name>
</gene>
<dbReference type="Pfam" id="PF19283">
    <property type="entry name" value="APEH_N"/>
    <property type="match status" value="1"/>
</dbReference>
<evidence type="ECO:0000313" key="13">
    <source>
        <dbReference type="EMBL" id="CEK86221.1"/>
    </source>
</evidence>
<dbReference type="PRINTS" id="PR00862">
    <property type="entry name" value="PROLIGOPTASE"/>
</dbReference>
<dbReference type="GO" id="GO:0008242">
    <property type="term" value="F:omega peptidase activity"/>
    <property type="evidence" value="ECO:0007669"/>
    <property type="project" value="UniProtKB-EC"/>
</dbReference>
<comment type="subcellular location">
    <subcellularLocation>
        <location evidence="2">Cytoplasm</location>
    </subcellularLocation>
</comment>
<dbReference type="Gene3D" id="2.120.10.30">
    <property type="entry name" value="TolB, C-terminal domain"/>
    <property type="match status" value="1"/>
</dbReference>
<evidence type="ECO:0000256" key="1">
    <source>
        <dbReference type="ARBA" id="ARBA00000721"/>
    </source>
</evidence>
<dbReference type="PANTHER" id="PTHR42776:SF4">
    <property type="entry name" value="ACYLAMINO-ACID-RELEASING ENZYME"/>
    <property type="match status" value="1"/>
</dbReference>
<protein>
    <recommendedName>
        <fullName evidence="10">Prolyl endopeptidase</fullName>
        <ecNumber evidence="10">3.4.21.-</ecNumber>
    </recommendedName>
</protein>
<evidence type="ECO:0000256" key="2">
    <source>
        <dbReference type="ARBA" id="ARBA00004496"/>
    </source>
</evidence>
<dbReference type="InterPro" id="IPR001375">
    <property type="entry name" value="Peptidase_S9_cat"/>
</dbReference>
<dbReference type="InterPro" id="IPR011042">
    <property type="entry name" value="6-blade_b-propeller_TolB-like"/>
</dbReference>
<evidence type="ECO:0000256" key="8">
    <source>
        <dbReference type="ARBA" id="ARBA00022990"/>
    </source>
</evidence>
<dbReference type="AlphaFoldDB" id="A0A0B7B1N3"/>
<keyword evidence="10" id="KW-0720">Serine protease</keyword>
<dbReference type="EMBL" id="HACG01039356">
    <property type="protein sequence ID" value="CEK86221.1"/>
    <property type="molecule type" value="Transcribed_RNA"/>
</dbReference>
<keyword evidence="7 10" id="KW-0378">Hydrolase</keyword>
<dbReference type="InterPro" id="IPR029058">
    <property type="entry name" value="AB_hydrolase_fold"/>
</dbReference>
<name>A0A0B7B1N3_9EUPU</name>
<dbReference type="InterPro" id="IPR045550">
    <property type="entry name" value="AARE_N"/>
</dbReference>
<evidence type="ECO:0000256" key="10">
    <source>
        <dbReference type="RuleBase" id="RU368024"/>
    </source>
</evidence>
<comment type="similarity">
    <text evidence="3 10">Belongs to the peptidase S9A family.</text>
</comment>
<evidence type="ECO:0000313" key="14">
    <source>
        <dbReference type="EMBL" id="CEK86224.1"/>
    </source>
</evidence>
<dbReference type="GO" id="GO:0005737">
    <property type="term" value="C:cytoplasm"/>
    <property type="evidence" value="ECO:0007669"/>
    <property type="project" value="UniProtKB-SubCell"/>
</dbReference>
<dbReference type="PROSITE" id="PS00708">
    <property type="entry name" value="PRO_ENDOPEP_SER"/>
    <property type="match status" value="1"/>
</dbReference>
<dbReference type="InterPro" id="IPR002471">
    <property type="entry name" value="Pept_S9_AS"/>
</dbReference>
<dbReference type="EC" id="3.4.21.-" evidence="10"/>
<evidence type="ECO:0000256" key="4">
    <source>
        <dbReference type="ARBA" id="ARBA00010040"/>
    </source>
</evidence>
<dbReference type="GO" id="GO:0004252">
    <property type="term" value="F:serine-type endopeptidase activity"/>
    <property type="evidence" value="ECO:0007669"/>
    <property type="project" value="UniProtKB-UniRule"/>
</dbReference>
<comment type="catalytic activity">
    <reaction evidence="1">
        <text>Cleavage of an N-acetyl or N-formyl amino acid from the N-terminus of a polypeptide.</text>
        <dbReference type="EC" id="3.4.19.1"/>
    </reaction>
</comment>
<dbReference type="InterPro" id="IPR002470">
    <property type="entry name" value="Peptidase_S9A"/>
</dbReference>
<keyword evidence="10" id="KW-0645">Protease</keyword>
<comment type="subunit">
    <text evidence="5">Homotetramer.</text>
</comment>
<dbReference type="Gene3D" id="3.40.50.1820">
    <property type="entry name" value="alpha/beta hydrolase"/>
    <property type="match status" value="1"/>
</dbReference>